<evidence type="ECO:0000256" key="1">
    <source>
        <dbReference type="ARBA" id="ARBA00023125"/>
    </source>
</evidence>
<keyword evidence="4" id="KW-1185">Reference proteome</keyword>
<dbReference type="AlphaFoldDB" id="A0A4Q1CI47"/>
<dbReference type="GO" id="GO:0003677">
    <property type="term" value="F:DNA binding"/>
    <property type="evidence" value="ECO:0007669"/>
    <property type="project" value="UniProtKB-KW"/>
</dbReference>
<comment type="caution">
    <text evidence="3">The sequence shown here is derived from an EMBL/GenBank/DDBJ whole genome shotgun (WGS) entry which is preliminary data.</text>
</comment>
<dbReference type="RefSeq" id="WP_129131400.1">
    <property type="nucleotide sequence ID" value="NZ_SDHW01000003.1"/>
</dbReference>
<dbReference type="SUPFAM" id="SSF47413">
    <property type="entry name" value="lambda repressor-like DNA-binding domains"/>
    <property type="match status" value="2"/>
</dbReference>
<dbReference type="InterPro" id="IPR010982">
    <property type="entry name" value="Lambda_DNA-bd_dom_sf"/>
</dbReference>
<organism evidence="3 4">
    <name type="scientific">Lacibacter luteus</name>
    <dbReference type="NCBI Taxonomy" id="2508719"/>
    <lineage>
        <taxon>Bacteria</taxon>
        <taxon>Pseudomonadati</taxon>
        <taxon>Bacteroidota</taxon>
        <taxon>Chitinophagia</taxon>
        <taxon>Chitinophagales</taxon>
        <taxon>Chitinophagaceae</taxon>
        <taxon>Lacibacter</taxon>
    </lineage>
</organism>
<dbReference type="InterPro" id="IPR001387">
    <property type="entry name" value="Cro/C1-type_HTH"/>
</dbReference>
<dbReference type="PROSITE" id="PS50943">
    <property type="entry name" value="HTH_CROC1"/>
    <property type="match status" value="1"/>
</dbReference>
<proteinExistence type="predicted"/>
<keyword evidence="1" id="KW-0238">DNA-binding</keyword>
<reference evidence="3 4" key="1">
    <citation type="submission" date="2019-01" db="EMBL/GenBank/DDBJ databases">
        <title>Lacibacter sp. strain TTM-7.</title>
        <authorList>
            <person name="Chen W.-M."/>
        </authorList>
    </citation>
    <scope>NUCLEOTIDE SEQUENCE [LARGE SCALE GENOMIC DNA]</scope>
    <source>
        <strain evidence="3 4">TTM-7</strain>
    </source>
</reference>
<dbReference type="GO" id="GO:0005829">
    <property type="term" value="C:cytosol"/>
    <property type="evidence" value="ECO:0007669"/>
    <property type="project" value="TreeGrafter"/>
</dbReference>
<dbReference type="Gene3D" id="1.10.260.40">
    <property type="entry name" value="lambda repressor-like DNA-binding domains"/>
    <property type="match status" value="2"/>
</dbReference>
<dbReference type="GO" id="GO:0003700">
    <property type="term" value="F:DNA-binding transcription factor activity"/>
    <property type="evidence" value="ECO:0007669"/>
    <property type="project" value="TreeGrafter"/>
</dbReference>
<evidence type="ECO:0000259" key="2">
    <source>
        <dbReference type="PROSITE" id="PS50943"/>
    </source>
</evidence>
<dbReference type="OrthoDB" id="671638at2"/>
<dbReference type="PANTHER" id="PTHR46797">
    <property type="entry name" value="HTH-TYPE TRANSCRIPTIONAL REGULATOR"/>
    <property type="match status" value="1"/>
</dbReference>
<gene>
    <name evidence="3" type="ORF">ESA94_13345</name>
</gene>
<dbReference type="CDD" id="cd00093">
    <property type="entry name" value="HTH_XRE"/>
    <property type="match status" value="2"/>
</dbReference>
<accession>A0A4Q1CI47</accession>
<dbReference type="EMBL" id="SDHW01000003">
    <property type="protein sequence ID" value="RXK60026.1"/>
    <property type="molecule type" value="Genomic_DNA"/>
</dbReference>
<dbReference type="Pfam" id="PF01381">
    <property type="entry name" value="HTH_3"/>
    <property type="match status" value="1"/>
</dbReference>
<feature type="domain" description="HTH cro/C1-type" evidence="2">
    <location>
        <begin position="16"/>
        <end position="70"/>
    </location>
</feature>
<dbReference type="Proteomes" id="UP000290204">
    <property type="component" value="Unassembled WGS sequence"/>
</dbReference>
<dbReference type="SMART" id="SM00530">
    <property type="entry name" value="HTH_XRE"/>
    <property type="match status" value="2"/>
</dbReference>
<evidence type="ECO:0000313" key="4">
    <source>
        <dbReference type="Proteomes" id="UP000290204"/>
    </source>
</evidence>
<dbReference type="InterPro" id="IPR050807">
    <property type="entry name" value="TransReg_Diox_bact_type"/>
</dbReference>
<evidence type="ECO:0000313" key="3">
    <source>
        <dbReference type="EMBL" id="RXK60026.1"/>
    </source>
</evidence>
<sequence>MPNSYPKVLKTIGDHIRAWRIKNNVTQSKLATLLRVSEDTIVGWEKNRNTPTFRQMPAITELLGYLPVKIDMSCVGGRVLQFRYLNGLSPKDFGRLINTDPSTVRSWENNTQFPSFKKLLVIEGII</sequence>
<protein>
    <submittedName>
        <fullName evidence="3">XRE family transcriptional regulator</fullName>
    </submittedName>
</protein>
<dbReference type="PANTHER" id="PTHR46797:SF24">
    <property type="entry name" value="DNA-BINDING PHAGE PROTEIN"/>
    <property type="match status" value="1"/>
</dbReference>
<name>A0A4Q1CI47_9BACT</name>